<dbReference type="OrthoDB" id="9995526at2759"/>
<dbReference type="GO" id="GO:0001522">
    <property type="term" value="P:pseudouridine synthesis"/>
    <property type="evidence" value="ECO:0007669"/>
    <property type="project" value="InterPro"/>
</dbReference>
<name>A0A9B0TEU5_CHRAS</name>
<reference evidence="2" key="1">
    <citation type="submission" date="2025-08" db="UniProtKB">
        <authorList>
            <consortium name="RefSeq"/>
        </authorList>
    </citation>
    <scope>IDENTIFICATION</scope>
    <source>
        <tissue evidence="2">Spleen</tissue>
    </source>
</reference>
<dbReference type="AlphaFoldDB" id="A0A9B0TEU5"/>
<keyword evidence="1" id="KW-1185">Reference proteome</keyword>
<dbReference type="InterPro" id="IPR039048">
    <property type="entry name" value="Trub2"/>
</dbReference>
<gene>
    <name evidence="2" type="primary">LOC102827895</name>
</gene>
<dbReference type="GeneID" id="102827895"/>
<dbReference type="GO" id="GO:0009982">
    <property type="term" value="F:pseudouridine synthase activity"/>
    <property type="evidence" value="ECO:0007669"/>
    <property type="project" value="InterPro"/>
</dbReference>
<sequence length="184" mass="20619">MPDVLTIYTKKFRRQVVQKMQSLARLHGLFVTYKLPGLKWEHLWNMVKLQVLKSLSARKPPAPEQHVHFLLGLVVDSNDKELTLTATRVPALTSHLLVGGQKFTSLKVDIGHWPEALDSGVLGLGMVQGCRLLSNMYDAHLTKDYTLHGILGKAIDDICEDRRPLEKTTYGESPQEPRARGGAN</sequence>
<organism evidence="1 2">
    <name type="scientific">Chrysochloris asiatica</name>
    <name type="common">Cape golden mole</name>
    <dbReference type="NCBI Taxonomy" id="185453"/>
    <lineage>
        <taxon>Eukaryota</taxon>
        <taxon>Metazoa</taxon>
        <taxon>Chordata</taxon>
        <taxon>Craniata</taxon>
        <taxon>Vertebrata</taxon>
        <taxon>Euteleostomi</taxon>
        <taxon>Mammalia</taxon>
        <taxon>Eutheria</taxon>
        <taxon>Afrotheria</taxon>
        <taxon>Chrysochloridae</taxon>
        <taxon>Chrysochlorinae</taxon>
        <taxon>Chrysochloris</taxon>
    </lineage>
</organism>
<evidence type="ECO:0000313" key="1">
    <source>
        <dbReference type="Proteomes" id="UP000504623"/>
    </source>
</evidence>
<dbReference type="RefSeq" id="XP_006863693.1">
    <property type="nucleotide sequence ID" value="XM_006863631.1"/>
</dbReference>
<dbReference type="PANTHER" id="PTHR13195:SF0">
    <property type="entry name" value="PSEUDOURIDYLATE SYNTHASE TRUB2, MITOCHONDRIAL"/>
    <property type="match status" value="1"/>
</dbReference>
<dbReference type="PANTHER" id="PTHR13195">
    <property type="entry name" value="PSEUDOURIDINE SYNTHASE-RELATED"/>
    <property type="match status" value="1"/>
</dbReference>
<dbReference type="Proteomes" id="UP000504623">
    <property type="component" value="Unplaced"/>
</dbReference>
<protein>
    <submittedName>
        <fullName evidence="2">Probable tRNA pseudouridine synthase 2-like</fullName>
    </submittedName>
</protein>
<evidence type="ECO:0000313" key="2">
    <source>
        <dbReference type="RefSeq" id="XP_006863693.1"/>
    </source>
</evidence>
<proteinExistence type="predicted"/>
<accession>A0A9B0TEU5</accession>